<dbReference type="EnsemblPlants" id="ORUFI02G01340.1">
    <property type="protein sequence ID" value="ORUFI02G01340.1"/>
    <property type="gene ID" value="ORUFI02G01340"/>
</dbReference>
<evidence type="ECO:0000313" key="3">
    <source>
        <dbReference type="Proteomes" id="UP000008022"/>
    </source>
</evidence>
<accession>A0A0E0N8W7</accession>
<feature type="transmembrane region" description="Helical" evidence="1">
    <location>
        <begin position="61"/>
        <end position="80"/>
    </location>
</feature>
<dbReference type="Gramene" id="ORUFI02G01340.1">
    <property type="protein sequence ID" value="ORUFI02G01340.1"/>
    <property type="gene ID" value="ORUFI02G01340"/>
</dbReference>
<proteinExistence type="predicted"/>
<evidence type="ECO:0000313" key="2">
    <source>
        <dbReference type="EnsemblPlants" id="ORUFI02G01340.1"/>
    </source>
</evidence>
<dbReference type="Proteomes" id="UP000008022">
    <property type="component" value="Unassembled WGS sequence"/>
</dbReference>
<dbReference type="HOGENOM" id="CLU_163651_0_0_1"/>
<dbReference type="AlphaFoldDB" id="A0A0E0N8W7"/>
<evidence type="ECO:0000256" key="1">
    <source>
        <dbReference type="SAM" id="Phobius"/>
    </source>
</evidence>
<name>A0A0E0N8W7_ORYRU</name>
<reference evidence="3" key="1">
    <citation type="submission" date="2013-06" db="EMBL/GenBank/DDBJ databases">
        <authorList>
            <person name="Zhao Q."/>
        </authorList>
    </citation>
    <scope>NUCLEOTIDE SEQUENCE</scope>
    <source>
        <strain evidence="3">cv. W1943</strain>
    </source>
</reference>
<keyword evidence="1" id="KW-1133">Transmembrane helix</keyword>
<organism evidence="2 3">
    <name type="scientific">Oryza rufipogon</name>
    <name type="common">Brownbeard rice</name>
    <name type="synonym">Asian wild rice</name>
    <dbReference type="NCBI Taxonomy" id="4529"/>
    <lineage>
        <taxon>Eukaryota</taxon>
        <taxon>Viridiplantae</taxon>
        <taxon>Streptophyta</taxon>
        <taxon>Embryophyta</taxon>
        <taxon>Tracheophyta</taxon>
        <taxon>Spermatophyta</taxon>
        <taxon>Magnoliopsida</taxon>
        <taxon>Liliopsida</taxon>
        <taxon>Poales</taxon>
        <taxon>Poaceae</taxon>
        <taxon>BOP clade</taxon>
        <taxon>Oryzoideae</taxon>
        <taxon>Oryzeae</taxon>
        <taxon>Oryzinae</taxon>
        <taxon>Oryza</taxon>
    </lineage>
</organism>
<protein>
    <submittedName>
        <fullName evidence="2">Uncharacterized protein</fullName>
    </submittedName>
</protein>
<keyword evidence="3" id="KW-1185">Reference proteome</keyword>
<keyword evidence="1" id="KW-0812">Transmembrane</keyword>
<reference evidence="2" key="2">
    <citation type="submission" date="2015-06" db="UniProtKB">
        <authorList>
            <consortium name="EnsemblPlants"/>
        </authorList>
    </citation>
    <scope>IDENTIFICATION</scope>
</reference>
<keyword evidence="1" id="KW-0472">Membrane</keyword>
<sequence>MDTSDSGGSAAISRAIPMRTSGSIGQSCLVRQWQRERSLPHRVWRLWWLLAHWPVKECRDGIKLIFAPLYSLFLIIVLILRSRRILIVSEALKLPSSPPDCKHVYKRGSSLSFEQHNGNCSERI</sequence>